<dbReference type="EMBL" id="FZOU01000007">
    <property type="protein sequence ID" value="SNT30948.1"/>
    <property type="molecule type" value="Genomic_DNA"/>
</dbReference>
<dbReference type="InterPro" id="IPR033788">
    <property type="entry name" value="VbhA-like"/>
</dbReference>
<dbReference type="CDD" id="cd11586">
    <property type="entry name" value="VbhA_like"/>
    <property type="match status" value="1"/>
</dbReference>
<evidence type="ECO:0000313" key="3">
    <source>
        <dbReference type="Proteomes" id="UP000198356"/>
    </source>
</evidence>
<evidence type="ECO:0000313" key="2">
    <source>
        <dbReference type="EMBL" id="SNT30948.1"/>
    </source>
</evidence>
<proteinExistence type="predicted"/>
<reference evidence="2 3" key="1">
    <citation type="submission" date="2017-06" db="EMBL/GenBank/DDBJ databases">
        <authorList>
            <person name="Kim H.J."/>
            <person name="Triplett B.A."/>
        </authorList>
    </citation>
    <scope>NUCLEOTIDE SEQUENCE [LARGE SCALE GENOMIC DNA]</scope>
    <source>
        <strain evidence="2 3">DSM 18704</strain>
    </source>
</reference>
<name>A0A239LM46_9BACT</name>
<accession>A0A239LM46</accession>
<gene>
    <name evidence="2" type="ORF">SAMN05421770_10795</name>
</gene>
<dbReference type="Gene3D" id="1.10.8.1050">
    <property type="entry name" value="Antitoxin VbhA-like"/>
    <property type="match status" value="1"/>
</dbReference>
<sequence>MAHISEDEKLRRRQSNEDVLGTHAMEGLFPDTTTTALLERFAEGELNREQLSAAIDLHVQQLLTARGHMAGAA</sequence>
<dbReference type="Proteomes" id="UP000198356">
    <property type="component" value="Unassembled WGS sequence"/>
</dbReference>
<dbReference type="OrthoDB" id="9902059at2"/>
<organism evidence="2 3">
    <name type="scientific">Granulicella rosea</name>
    <dbReference type="NCBI Taxonomy" id="474952"/>
    <lineage>
        <taxon>Bacteria</taxon>
        <taxon>Pseudomonadati</taxon>
        <taxon>Acidobacteriota</taxon>
        <taxon>Terriglobia</taxon>
        <taxon>Terriglobales</taxon>
        <taxon>Acidobacteriaceae</taxon>
        <taxon>Granulicella</taxon>
    </lineage>
</organism>
<dbReference type="RefSeq" id="WP_089409722.1">
    <property type="nucleotide sequence ID" value="NZ_FZOU01000007.1"/>
</dbReference>
<keyword evidence="3" id="KW-1185">Reference proteome</keyword>
<feature type="region of interest" description="Disordered" evidence="1">
    <location>
        <begin position="1"/>
        <end position="26"/>
    </location>
</feature>
<protein>
    <recommendedName>
        <fullName evidence="4">Antitoxin VbhA domain-containing protein</fullName>
    </recommendedName>
</protein>
<dbReference type="InterPro" id="IPR043038">
    <property type="entry name" value="VbhA_sf"/>
</dbReference>
<evidence type="ECO:0008006" key="4">
    <source>
        <dbReference type="Google" id="ProtNLM"/>
    </source>
</evidence>
<evidence type="ECO:0000256" key="1">
    <source>
        <dbReference type="SAM" id="MobiDB-lite"/>
    </source>
</evidence>
<dbReference type="AlphaFoldDB" id="A0A239LM46"/>
<feature type="compositionally biased region" description="Basic and acidic residues" evidence="1">
    <location>
        <begin position="1"/>
        <end position="16"/>
    </location>
</feature>